<dbReference type="EMBL" id="CP090164">
    <property type="protein sequence ID" value="UJO13476.1"/>
    <property type="molecule type" value="Genomic_DNA"/>
</dbReference>
<keyword evidence="1" id="KW-0175">Coiled coil</keyword>
<keyword evidence="4" id="KW-1185">Reference proteome</keyword>
<dbReference type="Proteomes" id="UP000756132">
    <property type="component" value="Chromosome 2"/>
</dbReference>
<evidence type="ECO:0000256" key="1">
    <source>
        <dbReference type="SAM" id="Coils"/>
    </source>
</evidence>
<feature type="compositionally biased region" description="Basic and acidic residues" evidence="2">
    <location>
        <begin position="86"/>
        <end position="95"/>
    </location>
</feature>
<dbReference type="GeneID" id="71983623"/>
<reference evidence="3" key="1">
    <citation type="submission" date="2021-12" db="EMBL/GenBank/DDBJ databases">
        <authorList>
            <person name="Zaccaron A."/>
            <person name="Stergiopoulos I."/>
        </authorList>
    </citation>
    <scope>NUCLEOTIDE SEQUENCE</scope>
    <source>
        <strain evidence="3">Race5_Kim</strain>
    </source>
</reference>
<feature type="compositionally biased region" description="Basic and acidic residues" evidence="2">
    <location>
        <begin position="137"/>
        <end position="147"/>
    </location>
</feature>
<gene>
    <name evidence="3" type="ORF">CLAFUR5_03745</name>
</gene>
<feature type="coiled-coil region" evidence="1">
    <location>
        <begin position="154"/>
        <end position="188"/>
    </location>
</feature>
<protein>
    <submittedName>
        <fullName evidence="3">Uncharacterized protein</fullName>
    </submittedName>
</protein>
<dbReference type="RefSeq" id="XP_047757842.1">
    <property type="nucleotide sequence ID" value="XM_047902893.1"/>
</dbReference>
<dbReference type="AlphaFoldDB" id="A0A9Q8L9M2"/>
<name>A0A9Q8L9M2_PASFU</name>
<accession>A0A9Q8L9M2</accession>
<sequence>MSGRVGNTGSSETDAPGAKSSKTTKQRKTRAASNGAAVASSSSNSMTTPSNDRRTTRSISRQNGAESTNRTDRIPKAQDIVARATAAEDHEDLRRTLASKSLQRKAESQETTEQPAKKIAKADHEPGNDSPPQQSSPEKRSKQPKDPHICCKCIDRLRLELARAKDAFHDTEDQIANLNAEAEQYEHSIAQKDDYIQRLLQRLENTKRPVLCTAEDDHIETLDVANQRLVARDKEWRRMFEERTLFGMVRPVDAGLRGEYEELGRRLRVAEERVRVLERGDVGS</sequence>
<feature type="region of interest" description="Disordered" evidence="2">
    <location>
        <begin position="1"/>
        <end position="147"/>
    </location>
</feature>
<proteinExistence type="predicted"/>
<evidence type="ECO:0000313" key="4">
    <source>
        <dbReference type="Proteomes" id="UP000756132"/>
    </source>
</evidence>
<reference evidence="3" key="2">
    <citation type="journal article" date="2022" name="Microb. Genom.">
        <title>A chromosome-scale genome assembly of the tomato pathogen Cladosporium fulvum reveals a compartmentalized genome architecture and the presence of a dispensable chromosome.</title>
        <authorList>
            <person name="Zaccaron A.Z."/>
            <person name="Chen L.H."/>
            <person name="Samaras A."/>
            <person name="Stergiopoulos I."/>
        </authorList>
    </citation>
    <scope>NUCLEOTIDE SEQUENCE</scope>
    <source>
        <strain evidence="3">Race5_Kim</strain>
    </source>
</reference>
<evidence type="ECO:0000256" key="2">
    <source>
        <dbReference type="SAM" id="MobiDB-lite"/>
    </source>
</evidence>
<evidence type="ECO:0000313" key="3">
    <source>
        <dbReference type="EMBL" id="UJO13476.1"/>
    </source>
</evidence>
<dbReference type="KEGG" id="ffu:CLAFUR5_03745"/>
<feature type="compositionally biased region" description="Polar residues" evidence="2">
    <location>
        <begin position="1"/>
        <end position="13"/>
    </location>
</feature>
<feature type="compositionally biased region" description="Polar residues" evidence="2">
    <location>
        <begin position="57"/>
        <end position="68"/>
    </location>
</feature>
<organism evidence="3 4">
    <name type="scientific">Passalora fulva</name>
    <name type="common">Tomato leaf mold</name>
    <name type="synonym">Cladosporium fulvum</name>
    <dbReference type="NCBI Taxonomy" id="5499"/>
    <lineage>
        <taxon>Eukaryota</taxon>
        <taxon>Fungi</taxon>
        <taxon>Dikarya</taxon>
        <taxon>Ascomycota</taxon>
        <taxon>Pezizomycotina</taxon>
        <taxon>Dothideomycetes</taxon>
        <taxon>Dothideomycetidae</taxon>
        <taxon>Mycosphaerellales</taxon>
        <taxon>Mycosphaerellaceae</taxon>
        <taxon>Fulvia</taxon>
    </lineage>
</organism>
<feature type="compositionally biased region" description="Low complexity" evidence="2">
    <location>
        <begin position="31"/>
        <end position="45"/>
    </location>
</feature>